<reference evidence="2" key="1">
    <citation type="submission" date="2021-02" db="EMBL/GenBank/DDBJ databases">
        <authorList>
            <person name="Dougan E. K."/>
            <person name="Rhodes N."/>
            <person name="Thang M."/>
            <person name="Chan C."/>
        </authorList>
    </citation>
    <scope>NUCLEOTIDE SEQUENCE</scope>
</reference>
<proteinExistence type="predicted"/>
<name>A0A812H3A5_9DINO</name>
<sequence length="70" mass="7413">MRRIADECNAKVRLRGIGSGFLEGSDGTEANMPLQLNVSCTEYPDYVGKPSMSASTGTHMASCALGVNVF</sequence>
<dbReference type="Pfam" id="PF22675">
    <property type="entry name" value="KH-I_KHDC4-BBP"/>
    <property type="match status" value="1"/>
</dbReference>
<keyword evidence="3" id="KW-1185">Reference proteome</keyword>
<evidence type="ECO:0000313" key="3">
    <source>
        <dbReference type="Proteomes" id="UP000604046"/>
    </source>
</evidence>
<dbReference type="AlphaFoldDB" id="A0A812H3A5"/>
<dbReference type="EMBL" id="CAJNDS010000067">
    <property type="protein sequence ID" value="CAE6942142.1"/>
    <property type="molecule type" value="Genomic_DNA"/>
</dbReference>
<feature type="domain" description="KHDC4/BBP-like KH-domain type I" evidence="1">
    <location>
        <begin position="1"/>
        <end position="43"/>
    </location>
</feature>
<evidence type="ECO:0000259" key="1">
    <source>
        <dbReference type="Pfam" id="PF22675"/>
    </source>
</evidence>
<dbReference type="Proteomes" id="UP000604046">
    <property type="component" value="Unassembled WGS sequence"/>
</dbReference>
<dbReference type="InterPro" id="IPR036612">
    <property type="entry name" value="KH_dom_type_1_sf"/>
</dbReference>
<dbReference type="Gene3D" id="3.30.1370.10">
    <property type="entry name" value="K Homology domain, type 1"/>
    <property type="match status" value="1"/>
</dbReference>
<dbReference type="InterPro" id="IPR055256">
    <property type="entry name" value="KH_1_KHDC4/BBP-like"/>
</dbReference>
<dbReference type="GO" id="GO:0003723">
    <property type="term" value="F:RNA binding"/>
    <property type="evidence" value="ECO:0007669"/>
    <property type="project" value="InterPro"/>
</dbReference>
<evidence type="ECO:0000313" key="2">
    <source>
        <dbReference type="EMBL" id="CAE6942142.1"/>
    </source>
</evidence>
<gene>
    <name evidence="2" type="ORF">SNAT2548_LOCUS1249</name>
</gene>
<comment type="caution">
    <text evidence="2">The sequence shown here is derived from an EMBL/GenBank/DDBJ whole genome shotgun (WGS) entry which is preliminary data.</text>
</comment>
<organism evidence="2 3">
    <name type="scientific">Symbiodinium natans</name>
    <dbReference type="NCBI Taxonomy" id="878477"/>
    <lineage>
        <taxon>Eukaryota</taxon>
        <taxon>Sar</taxon>
        <taxon>Alveolata</taxon>
        <taxon>Dinophyceae</taxon>
        <taxon>Suessiales</taxon>
        <taxon>Symbiodiniaceae</taxon>
        <taxon>Symbiodinium</taxon>
    </lineage>
</organism>
<protein>
    <recommendedName>
        <fullName evidence="1">KHDC4/BBP-like KH-domain type I domain-containing protein</fullName>
    </recommendedName>
</protein>
<accession>A0A812H3A5</accession>
<dbReference type="OrthoDB" id="5989967at2759"/>